<evidence type="ECO:0000256" key="1">
    <source>
        <dbReference type="ARBA" id="ARBA00004370"/>
    </source>
</evidence>
<comment type="subcellular location">
    <subcellularLocation>
        <location evidence="1">Membrane</location>
    </subcellularLocation>
</comment>
<organism evidence="5 6">
    <name type="scientific">Roseivirga seohaensis subsp. aquiponti</name>
    <dbReference type="NCBI Taxonomy" id="1566026"/>
    <lineage>
        <taxon>Bacteria</taxon>
        <taxon>Pseudomonadati</taxon>
        <taxon>Bacteroidota</taxon>
        <taxon>Cytophagia</taxon>
        <taxon>Cytophagales</taxon>
        <taxon>Roseivirgaceae</taxon>
        <taxon>Roseivirga</taxon>
    </lineage>
</organism>
<keyword evidence="3" id="KW-0812">Transmembrane</keyword>
<dbReference type="RefSeq" id="WP_053224889.1">
    <property type="nucleotide sequence ID" value="NZ_JSVA01000022.1"/>
</dbReference>
<evidence type="ECO:0000256" key="3">
    <source>
        <dbReference type="SAM" id="Phobius"/>
    </source>
</evidence>
<dbReference type="Proteomes" id="UP000036908">
    <property type="component" value="Unassembled WGS sequence"/>
</dbReference>
<dbReference type="AlphaFoldDB" id="A0A0L8AGI5"/>
<protein>
    <recommendedName>
        <fullName evidence="4">POTRA domain-containing protein</fullName>
    </recommendedName>
</protein>
<keyword evidence="6" id="KW-1185">Reference proteome</keyword>
<feature type="domain" description="POTRA" evidence="4">
    <location>
        <begin position="34"/>
        <end position="112"/>
    </location>
</feature>
<dbReference type="PATRIC" id="fig|1566026.4.peg.1767"/>
<evidence type="ECO:0000313" key="6">
    <source>
        <dbReference type="Proteomes" id="UP000036908"/>
    </source>
</evidence>
<comment type="caution">
    <text evidence="5">The sequence shown here is derived from an EMBL/GenBank/DDBJ whole genome shotgun (WGS) entry which is preliminary data.</text>
</comment>
<dbReference type="EMBL" id="JSVA01000022">
    <property type="protein sequence ID" value="KOF01504.1"/>
    <property type="molecule type" value="Genomic_DNA"/>
</dbReference>
<dbReference type="PROSITE" id="PS51779">
    <property type="entry name" value="POTRA"/>
    <property type="match status" value="1"/>
</dbReference>
<proteinExistence type="predicted"/>
<keyword evidence="2 3" id="KW-0472">Membrane</keyword>
<feature type="transmembrane region" description="Helical" evidence="3">
    <location>
        <begin position="6"/>
        <end position="27"/>
    </location>
</feature>
<evidence type="ECO:0000256" key="2">
    <source>
        <dbReference type="ARBA" id="ARBA00023136"/>
    </source>
</evidence>
<name>A0A0L8AGI5_9BACT</name>
<dbReference type="InterPro" id="IPR034746">
    <property type="entry name" value="POTRA"/>
</dbReference>
<accession>A0A0L8AGI5</accession>
<evidence type="ECO:0000259" key="4">
    <source>
        <dbReference type="PROSITE" id="PS51779"/>
    </source>
</evidence>
<dbReference type="OrthoDB" id="1466667at2"/>
<sequence>MRAKETIWRIVGITGASVLLLSMISFIDKRELGYRIDDIEVDIVNTFENFFIDEEDVMSLIFENKGDTVLGDAYGRVSLKEIEQRVESHSFVKDAQVFRDLNGHLVVKAIQNKPMARIIADNGKHAYLGEEGDILPVSSKYTARVIVLSGKYMDELTSRKSIEENEYDQKLYDLIEYINKDKFWSMQIAQLVVSKNGKVVMIPQVGDQKLEFGYAEDFKSKFKRLEIFFKEIMPTKGWNTYSRVNVEYKDQLICE</sequence>
<gene>
    <name evidence="5" type="ORF">OB69_16660</name>
</gene>
<evidence type="ECO:0000313" key="5">
    <source>
        <dbReference type="EMBL" id="KOF01504.1"/>
    </source>
</evidence>
<reference evidence="6" key="1">
    <citation type="submission" date="2014-11" db="EMBL/GenBank/DDBJ databases">
        <title>Genome sequencing of Roseivirga sp. D-25.</title>
        <authorList>
            <person name="Selvaratnam C."/>
            <person name="Thevarajoo S."/>
            <person name="Goh K.M."/>
            <person name="Eee R."/>
            <person name="Chan K.-G."/>
            <person name="Chong C.S."/>
        </authorList>
    </citation>
    <scope>NUCLEOTIDE SEQUENCE [LARGE SCALE GENOMIC DNA]</scope>
    <source>
        <strain evidence="6">D-25</strain>
    </source>
</reference>
<keyword evidence="3" id="KW-1133">Transmembrane helix</keyword>
<dbReference type="GO" id="GO:0016020">
    <property type="term" value="C:membrane"/>
    <property type="evidence" value="ECO:0007669"/>
    <property type="project" value="UniProtKB-SubCell"/>
</dbReference>